<proteinExistence type="predicted"/>
<dbReference type="Proteomes" id="UP000193144">
    <property type="component" value="Unassembled WGS sequence"/>
</dbReference>
<accession>A0A1Y1ZS15</accession>
<evidence type="ECO:0000259" key="2">
    <source>
        <dbReference type="PROSITE" id="PS51502"/>
    </source>
</evidence>
<dbReference type="SMART" id="SM00886">
    <property type="entry name" value="Dabb"/>
    <property type="match status" value="1"/>
</dbReference>
<sequence length="111" mass="12659">MRLTHIVLFQFKFSANADDIKTVSQQMLALRDNCIHPTSKKPYIKSASGGTDNSQEGFQNGITHVFVMEFESAEDRDYYVNDDPLHDEFKSFAGQFLEKAQVIDFTNGVFK</sequence>
<name>A0A1Y1ZS15_9PLEO</name>
<protein>
    <submittedName>
        <fullName evidence="3">Stress responsive A/B barrel domain-domain-containing protein</fullName>
    </submittedName>
</protein>
<feature type="domain" description="Stress-response A/B barrel" evidence="2">
    <location>
        <begin position="3"/>
        <end position="105"/>
    </location>
</feature>
<gene>
    <name evidence="3" type="ORF">BCR34DRAFT_511866</name>
</gene>
<comment type="caution">
    <text evidence="3">The sequence shown here is derived from an EMBL/GenBank/DDBJ whole genome shotgun (WGS) entry which is preliminary data.</text>
</comment>
<organism evidence="3 4">
    <name type="scientific">Clohesyomyces aquaticus</name>
    <dbReference type="NCBI Taxonomy" id="1231657"/>
    <lineage>
        <taxon>Eukaryota</taxon>
        <taxon>Fungi</taxon>
        <taxon>Dikarya</taxon>
        <taxon>Ascomycota</taxon>
        <taxon>Pezizomycotina</taxon>
        <taxon>Dothideomycetes</taxon>
        <taxon>Pleosporomycetidae</taxon>
        <taxon>Pleosporales</taxon>
        <taxon>Lindgomycetaceae</taxon>
        <taxon>Clohesyomyces</taxon>
    </lineage>
</organism>
<dbReference type="PANTHER" id="PTHR33178">
    <property type="match status" value="1"/>
</dbReference>
<comment type="subunit">
    <text evidence="1">Homodimer.</text>
</comment>
<dbReference type="InterPro" id="IPR011008">
    <property type="entry name" value="Dimeric_a/b-barrel"/>
</dbReference>
<reference evidence="3 4" key="1">
    <citation type="submission" date="2016-07" db="EMBL/GenBank/DDBJ databases">
        <title>Pervasive Adenine N6-methylation of Active Genes in Fungi.</title>
        <authorList>
            <consortium name="DOE Joint Genome Institute"/>
            <person name="Mondo S.J."/>
            <person name="Dannebaum R.O."/>
            <person name="Kuo R.C."/>
            <person name="Labutti K."/>
            <person name="Haridas S."/>
            <person name="Kuo A."/>
            <person name="Salamov A."/>
            <person name="Ahrendt S.R."/>
            <person name="Lipzen A."/>
            <person name="Sullivan W."/>
            <person name="Andreopoulos W.B."/>
            <person name="Clum A."/>
            <person name="Lindquist E."/>
            <person name="Daum C."/>
            <person name="Ramamoorthy G.K."/>
            <person name="Gryganskyi A."/>
            <person name="Culley D."/>
            <person name="Magnuson J.K."/>
            <person name="James T.Y."/>
            <person name="O'Malley M.A."/>
            <person name="Stajich J.E."/>
            <person name="Spatafora J.W."/>
            <person name="Visel A."/>
            <person name="Grigoriev I.V."/>
        </authorList>
    </citation>
    <scope>NUCLEOTIDE SEQUENCE [LARGE SCALE GENOMIC DNA]</scope>
    <source>
        <strain evidence="3 4">CBS 115471</strain>
    </source>
</reference>
<dbReference type="PROSITE" id="PS51502">
    <property type="entry name" value="S_R_A_B_BARREL"/>
    <property type="match status" value="1"/>
</dbReference>
<dbReference type="Pfam" id="PF07876">
    <property type="entry name" value="Dabb"/>
    <property type="match status" value="1"/>
</dbReference>
<dbReference type="EMBL" id="MCFA01000046">
    <property type="protein sequence ID" value="ORY12984.1"/>
    <property type="molecule type" value="Genomic_DNA"/>
</dbReference>
<dbReference type="Gene3D" id="3.30.70.100">
    <property type="match status" value="1"/>
</dbReference>
<evidence type="ECO:0000256" key="1">
    <source>
        <dbReference type="ARBA" id="ARBA00011738"/>
    </source>
</evidence>
<dbReference type="InterPro" id="IPR013097">
    <property type="entry name" value="Dabb"/>
</dbReference>
<keyword evidence="4" id="KW-1185">Reference proteome</keyword>
<dbReference type="SUPFAM" id="SSF54909">
    <property type="entry name" value="Dimeric alpha+beta barrel"/>
    <property type="match status" value="1"/>
</dbReference>
<dbReference type="AlphaFoldDB" id="A0A1Y1ZS15"/>
<dbReference type="PANTHER" id="PTHR33178:SF10">
    <property type="entry name" value="STRESS-RESPONSE A_B BARREL DOMAIN-CONTAINING PROTEIN"/>
    <property type="match status" value="1"/>
</dbReference>
<evidence type="ECO:0000313" key="3">
    <source>
        <dbReference type="EMBL" id="ORY12984.1"/>
    </source>
</evidence>
<evidence type="ECO:0000313" key="4">
    <source>
        <dbReference type="Proteomes" id="UP000193144"/>
    </source>
</evidence>
<dbReference type="STRING" id="1231657.A0A1Y1ZS15"/>
<dbReference type="OrthoDB" id="1601230at2759"/>
<dbReference type="InterPro" id="IPR044662">
    <property type="entry name" value="HS1/DABB1-like"/>
</dbReference>